<evidence type="ECO:0000313" key="6">
    <source>
        <dbReference type="Proteomes" id="UP000193335"/>
    </source>
</evidence>
<evidence type="ECO:0000313" key="7">
    <source>
        <dbReference type="Proteomes" id="UP001549291"/>
    </source>
</evidence>
<sequence>MRIFVSAVVLSCFISLPCAAQTILKSEPLMLAPYEVAFVKDASCPSGKVLKVTGAIRGLHRRKACVVLAGEQASLATATP</sequence>
<dbReference type="Proteomes" id="UP001549291">
    <property type="component" value="Unassembled WGS sequence"/>
</dbReference>
<feature type="signal peptide" evidence="1">
    <location>
        <begin position="1"/>
        <end position="20"/>
    </location>
</feature>
<dbReference type="EMBL" id="NAFL01000286">
    <property type="protein sequence ID" value="OSJ22050.1"/>
    <property type="molecule type" value="Genomic_DNA"/>
</dbReference>
<keyword evidence="1" id="KW-0732">Signal</keyword>
<protein>
    <submittedName>
        <fullName evidence="2">Uncharacterized protein</fullName>
    </submittedName>
</protein>
<dbReference type="Proteomes" id="UP000181962">
    <property type="component" value="Chromosome"/>
</dbReference>
<organism evidence="2 5">
    <name type="scientific">Bradyrhizobium japonicum</name>
    <dbReference type="NCBI Taxonomy" id="375"/>
    <lineage>
        <taxon>Bacteria</taxon>
        <taxon>Pseudomonadati</taxon>
        <taxon>Pseudomonadota</taxon>
        <taxon>Alphaproteobacteria</taxon>
        <taxon>Hyphomicrobiales</taxon>
        <taxon>Nitrobacteraceae</taxon>
        <taxon>Bradyrhizobium</taxon>
    </lineage>
</organism>
<accession>A0A1L3FCN2</accession>
<proteinExistence type="predicted"/>
<reference evidence="4 6" key="2">
    <citation type="submission" date="2017-03" db="EMBL/GenBank/DDBJ databases">
        <title>Whole genome sequences of fourteen strains of Bradyrhizobium canariense and one strain of Bradyrhizobium japonicum isolated from Lupinus (Papilionoideae: Genisteae) species in Algeria.</title>
        <authorList>
            <person name="Crovadore J."/>
            <person name="Chekireb D."/>
            <person name="Brachmann A."/>
            <person name="Chablais R."/>
            <person name="Cochard B."/>
            <person name="Lefort F."/>
        </authorList>
    </citation>
    <scope>NUCLEOTIDE SEQUENCE [LARGE SCALE GENOMIC DNA]</scope>
    <source>
        <strain evidence="4 6">UBMA197</strain>
    </source>
</reference>
<dbReference type="Proteomes" id="UP000193335">
    <property type="component" value="Unassembled WGS sequence"/>
</dbReference>
<gene>
    <name evidence="3" type="ORF">ABIF63_004655</name>
    <name evidence="2" type="ORF">BKD09_22215</name>
    <name evidence="4" type="ORF">BSZ19_46440</name>
</gene>
<dbReference type="EMBL" id="CP017637">
    <property type="protein sequence ID" value="APG11053.1"/>
    <property type="molecule type" value="Genomic_DNA"/>
</dbReference>
<evidence type="ECO:0000256" key="1">
    <source>
        <dbReference type="SAM" id="SignalP"/>
    </source>
</evidence>
<evidence type="ECO:0000313" key="3">
    <source>
        <dbReference type="EMBL" id="MET4720549.1"/>
    </source>
</evidence>
<dbReference type="AlphaFoldDB" id="A0A1L3FCN2"/>
<dbReference type="OrthoDB" id="8127218at2"/>
<reference evidence="3 7" key="3">
    <citation type="submission" date="2024-06" db="EMBL/GenBank/DDBJ databases">
        <title>Genomic Encyclopedia of Type Strains, Phase V (KMG-V): Genome sequencing to study the core and pangenomes of soil and plant-associated prokaryotes.</title>
        <authorList>
            <person name="Whitman W."/>
        </authorList>
    </citation>
    <scope>NUCLEOTIDE SEQUENCE [LARGE SCALE GENOMIC DNA]</scope>
    <source>
        <strain evidence="3 7">USDA 160</strain>
    </source>
</reference>
<evidence type="ECO:0000313" key="4">
    <source>
        <dbReference type="EMBL" id="OSJ22050.1"/>
    </source>
</evidence>
<evidence type="ECO:0000313" key="2">
    <source>
        <dbReference type="EMBL" id="APG11053.1"/>
    </source>
</evidence>
<name>A0A1L3FCN2_BRAJP</name>
<evidence type="ECO:0000313" key="5">
    <source>
        <dbReference type="Proteomes" id="UP000181962"/>
    </source>
</evidence>
<dbReference type="EMBL" id="JBEPTQ010000002">
    <property type="protein sequence ID" value="MET4720549.1"/>
    <property type="molecule type" value="Genomic_DNA"/>
</dbReference>
<feature type="chain" id="PRO_5009853388" evidence="1">
    <location>
        <begin position="21"/>
        <end position="80"/>
    </location>
</feature>
<dbReference type="RefSeq" id="WP_038935984.1">
    <property type="nucleotide sequence ID" value="NZ_CP017637.1"/>
</dbReference>
<keyword evidence="7" id="KW-1185">Reference proteome</keyword>
<reference evidence="2 5" key="1">
    <citation type="submission" date="2016-11" db="EMBL/GenBank/DDBJ databases">
        <title>Complete Genome Sequence of Bradyrhizobium sp. strain J5, an isolated from soybean nodule in Hokkaido.</title>
        <authorList>
            <person name="Kanehara K."/>
        </authorList>
    </citation>
    <scope>NUCLEOTIDE SEQUENCE [LARGE SCALE GENOMIC DNA]</scope>
    <source>
        <strain evidence="2 5">J5</strain>
    </source>
</reference>